<keyword evidence="2" id="KW-1185">Reference proteome</keyword>
<accession>A0A9W4SD13</accession>
<dbReference type="AlphaFoldDB" id="A0A9W4SD13"/>
<organism evidence="1 2">
    <name type="scientific">Funneliformis geosporum</name>
    <dbReference type="NCBI Taxonomy" id="1117311"/>
    <lineage>
        <taxon>Eukaryota</taxon>
        <taxon>Fungi</taxon>
        <taxon>Fungi incertae sedis</taxon>
        <taxon>Mucoromycota</taxon>
        <taxon>Glomeromycotina</taxon>
        <taxon>Glomeromycetes</taxon>
        <taxon>Glomerales</taxon>
        <taxon>Glomeraceae</taxon>
        <taxon>Funneliformis</taxon>
    </lineage>
</organism>
<dbReference type="EMBL" id="CAMKVN010000183">
    <property type="protein sequence ID" value="CAI2164872.1"/>
    <property type="molecule type" value="Genomic_DNA"/>
</dbReference>
<proteinExistence type="predicted"/>
<gene>
    <name evidence="1" type="ORF">FWILDA_LOCUS1785</name>
</gene>
<sequence>NLRNNLLSRIKNLVIKTNRIFGGQKIHTLKNSPQVECSEGTSEDVIPEED</sequence>
<reference evidence="1" key="1">
    <citation type="submission" date="2022-08" db="EMBL/GenBank/DDBJ databases">
        <authorList>
            <person name="Kallberg Y."/>
            <person name="Tangrot J."/>
            <person name="Rosling A."/>
        </authorList>
    </citation>
    <scope>NUCLEOTIDE SEQUENCE</scope>
    <source>
        <strain evidence="1">Wild A</strain>
    </source>
</reference>
<evidence type="ECO:0000313" key="1">
    <source>
        <dbReference type="EMBL" id="CAI2164872.1"/>
    </source>
</evidence>
<protein>
    <submittedName>
        <fullName evidence="1">336_t:CDS:1</fullName>
    </submittedName>
</protein>
<dbReference type="Proteomes" id="UP001153678">
    <property type="component" value="Unassembled WGS sequence"/>
</dbReference>
<comment type="caution">
    <text evidence="1">The sequence shown here is derived from an EMBL/GenBank/DDBJ whole genome shotgun (WGS) entry which is preliminary data.</text>
</comment>
<evidence type="ECO:0000313" key="2">
    <source>
        <dbReference type="Proteomes" id="UP001153678"/>
    </source>
</evidence>
<name>A0A9W4SD13_9GLOM</name>
<feature type="non-terminal residue" evidence="1">
    <location>
        <position position="1"/>
    </location>
</feature>